<keyword evidence="2" id="KW-1185">Reference proteome</keyword>
<reference evidence="1" key="2">
    <citation type="submission" date="2021-08" db="EMBL/GenBank/DDBJ databases">
        <authorList>
            <person name="Tani A."/>
            <person name="Ola A."/>
            <person name="Ogura Y."/>
            <person name="Katsura K."/>
            <person name="Hayashi T."/>
        </authorList>
    </citation>
    <scope>NUCLEOTIDE SEQUENCE</scope>
    <source>
        <strain evidence="1">NBRC 15686</strain>
    </source>
</reference>
<protein>
    <recommendedName>
        <fullName evidence="3">Lipoprotein</fullName>
    </recommendedName>
</protein>
<evidence type="ECO:0000313" key="2">
    <source>
        <dbReference type="Proteomes" id="UP001055039"/>
    </source>
</evidence>
<dbReference type="PROSITE" id="PS51257">
    <property type="entry name" value="PROKAR_LIPOPROTEIN"/>
    <property type="match status" value="1"/>
</dbReference>
<name>A0ABQ4UA04_9HYPH</name>
<organism evidence="1 2">
    <name type="scientific">Methylorubrum aminovorans</name>
    <dbReference type="NCBI Taxonomy" id="269069"/>
    <lineage>
        <taxon>Bacteria</taxon>
        <taxon>Pseudomonadati</taxon>
        <taxon>Pseudomonadota</taxon>
        <taxon>Alphaproteobacteria</taxon>
        <taxon>Hyphomicrobiales</taxon>
        <taxon>Methylobacteriaceae</taxon>
        <taxon>Methylorubrum</taxon>
    </lineage>
</organism>
<sequence length="137" mass="14976">MPSRSGQMFVAAAALILTGCGEEKPAEYVSQSGFQPFIHKREGRITYQMLDVISENGPIVRYVTKQEVPPGGLAGGMVNYASRRGDCHRLVYQTIGEGDTVTKMERDRPEDRWVELVNGSSATAALVTACQVAKKLK</sequence>
<gene>
    <name evidence="1" type="ORF">LNAOJCKE_1027</name>
</gene>
<reference evidence="1" key="1">
    <citation type="journal article" date="2021" name="Front. Microbiol.">
        <title>Comprehensive Comparative Genomics and Phenotyping of Methylobacterium Species.</title>
        <authorList>
            <person name="Alessa O."/>
            <person name="Ogura Y."/>
            <person name="Fujitani Y."/>
            <person name="Takami H."/>
            <person name="Hayashi T."/>
            <person name="Sahin N."/>
            <person name="Tani A."/>
        </authorList>
    </citation>
    <scope>NUCLEOTIDE SEQUENCE</scope>
    <source>
        <strain evidence="1">NBRC 15686</strain>
    </source>
</reference>
<comment type="caution">
    <text evidence="1">The sequence shown here is derived from an EMBL/GenBank/DDBJ whole genome shotgun (WGS) entry which is preliminary data.</text>
</comment>
<evidence type="ECO:0008006" key="3">
    <source>
        <dbReference type="Google" id="ProtNLM"/>
    </source>
</evidence>
<dbReference type="Proteomes" id="UP001055039">
    <property type="component" value="Unassembled WGS sequence"/>
</dbReference>
<accession>A0ABQ4UA04</accession>
<proteinExistence type="predicted"/>
<dbReference type="EMBL" id="BPRC01000002">
    <property type="protein sequence ID" value="GJE63829.1"/>
    <property type="molecule type" value="Genomic_DNA"/>
</dbReference>
<evidence type="ECO:0000313" key="1">
    <source>
        <dbReference type="EMBL" id="GJE63829.1"/>
    </source>
</evidence>